<accession>A0ABC9YAT8</accession>
<dbReference type="PANTHER" id="PTHR12801:SF152">
    <property type="entry name" value="EXONUCLEASE DOMAIN-CONTAINING PROTEIN"/>
    <property type="match status" value="1"/>
</dbReference>
<dbReference type="InterPro" id="IPR013520">
    <property type="entry name" value="Ribonucl_H"/>
</dbReference>
<evidence type="ECO:0000256" key="2">
    <source>
        <dbReference type="ARBA" id="ARBA00006357"/>
    </source>
</evidence>
<dbReference type="InterPro" id="IPR031736">
    <property type="entry name" value="REXO1-like_dom"/>
</dbReference>
<dbReference type="GO" id="GO:0004527">
    <property type="term" value="F:exonuclease activity"/>
    <property type="evidence" value="ECO:0007669"/>
    <property type="project" value="UniProtKB-KW"/>
</dbReference>
<dbReference type="SMART" id="SM00479">
    <property type="entry name" value="EXOIII"/>
    <property type="match status" value="1"/>
</dbReference>
<keyword evidence="10" id="KW-1185">Reference proteome</keyword>
<proteinExistence type="inferred from homology"/>
<evidence type="ECO:0000256" key="3">
    <source>
        <dbReference type="ARBA" id="ARBA00022722"/>
    </source>
</evidence>
<keyword evidence="6" id="KW-0539">Nucleus</keyword>
<dbReference type="GO" id="GO:0005634">
    <property type="term" value="C:nucleus"/>
    <property type="evidence" value="ECO:0007669"/>
    <property type="project" value="UniProtKB-SubCell"/>
</dbReference>
<name>A0ABC9YAT8_GRUJA</name>
<dbReference type="EMBL" id="BAAFJT010000040">
    <property type="protein sequence ID" value="GAB0205827.1"/>
    <property type="molecule type" value="Genomic_DNA"/>
</dbReference>
<evidence type="ECO:0000256" key="7">
    <source>
        <dbReference type="SAM" id="MobiDB-lite"/>
    </source>
</evidence>
<comment type="similarity">
    <text evidence="2">Belongs to the REXO1/REXO3 family.</text>
</comment>
<reference evidence="9 10" key="1">
    <citation type="submission" date="2024-06" db="EMBL/GenBank/DDBJ databases">
        <title>The draft genome of Grus japonensis, version 3.</title>
        <authorList>
            <person name="Nabeshima K."/>
            <person name="Suzuki S."/>
            <person name="Onuma M."/>
        </authorList>
    </citation>
    <scope>NUCLEOTIDE SEQUENCE [LARGE SCALE GENOMIC DNA]</scope>
    <source>
        <strain evidence="9 10">451A</strain>
    </source>
</reference>
<feature type="compositionally biased region" description="Polar residues" evidence="7">
    <location>
        <begin position="119"/>
        <end position="128"/>
    </location>
</feature>
<evidence type="ECO:0000256" key="6">
    <source>
        <dbReference type="ARBA" id="ARBA00023242"/>
    </source>
</evidence>
<dbReference type="InterPro" id="IPR047021">
    <property type="entry name" value="REXO1/3/4-like"/>
</dbReference>
<evidence type="ECO:0000256" key="5">
    <source>
        <dbReference type="ARBA" id="ARBA00022839"/>
    </source>
</evidence>
<protein>
    <submittedName>
        <fullName evidence="9">RNA exonuclease 1</fullName>
    </submittedName>
</protein>
<feature type="region of interest" description="Disordered" evidence="7">
    <location>
        <begin position="119"/>
        <end position="140"/>
    </location>
</feature>
<comment type="subcellular location">
    <subcellularLocation>
        <location evidence="1">Nucleus</location>
    </subcellularLocation>
</comment>
<feature type="domain" description="Exonuclease" evidence="8">
    <location>
        <begin position="501"/>
        <end position="628"/>
    </location>
</feature>
<gene>
    <name evidence="9" type="ORF">GRJ2_003048300</name>
</gene>
<organism evidence="9 10">
    <name type="scientific">Grus japonensis</name>
    <name type="common">Japanese crane</name>
    <name type="synonym">Red-crowned crane</name>
    <dbReference type="NCBI Taxonomy" id="30415"/>
    <lineage>
        <taxon>Eukaryota</taxon>
        <taxon>Metazoa</taxon>
        <taxon>Chordata</taxon>
        <taxon>Craniata</taxon>
        <taxon>Vertebrata</taxon>
        <taxon>Euteleostomi</taxon>
        <taxon>Archelosauria</taxon>
        <taxon>Archosauria</taxon>
        <taxon>Dinosauria</taxon>
        <taxon>Saurischia</taxon>
        <taxon>Theropoda</taxon>
        <taxon>Coelurosauria</taxon>
        <taxon>Aves</taxon>
        <taxon>Neognathae</taxon>
        <taxon>Neoaves</taxon>
        <taxon>Gruiformes</taxon>
        <taxon>Gruidae</taxon>
        <taxon>Grus</taxon>
    </lineage>
</organism>
<dbReference type="Pfam" id="PF15870">
    <property type="entry name" value="EloA-BP1"/>
    <property type="match status" value="1"/>
</dbReference>
<evidence type="ECO:0000256" key="4">
    <source>
        <dbReference type="ARBA" id="ARBA00022801"/>
    </source>
</evidence>
<dbReference type="AlphaFoldDB" id="A0ABC9YAT8"/>
<feature type="compositionally biased region" description="Acidic residues" evidence="7">
    <location>
        <begin position="384"/>
        <end position="401"/>
    </location>
</feature>
<dbReference type="Proteomes" id="UP001623348">
    <property type="component" value="Unassembled WGS sequence"/>
</dbReference>
<dbReference type="SUPFAM" id="SSF53098">
    <property type="entry name" value="Ribonuclease H-like"/>
    <property type="match status" value="1"/>
</dbReference>
<dbReference type="InterPro" id="IPR012337">
    <property type="entry name" value="RNaseH-like_sf"/>
</dbReference>
<dbReference type="PANTHER" id="PTHR12801">
    <property type="entry name" value="RNA EXONUCLEASE REXO1 / RECO3 FAMILY MEMBER-RELATED"/>
    <property type="match status" value="1"/>
</dbReference>
<sequence>MRMMNGLSHKGTLKETGLFSLEKAHGDVIRMYSSLGIWLLASAGDRALGQMDPRNEFTATFVLSSELRAMQLVPDEADLVITAQRAQEVSQQAGLSLSSVMNENENAKQQCQPIEVSPCENQDGNSKMSPFRSRNVFTKRPRNSSPVKLEIKLQESDDECDLIIDVPPLVVNKKPRISRKCTNGKREKELASVMHAELHDSAIVDILGRAGEESERMMILQKSGKGLNNYETLDMVSPKANEMYLPDVNTDILKVLVERDALAYTEDKRVSSAAFFEADIQKGILQQGNAETNVLVKPFVQERTTNEDCLSSGRVTQSVLCTGRSSKDETIIERPYEEIIVNTEKRQSIQENGGNDSPKDTYPYPASYLNKKGSEKTLLSSSVEEVEPSEEETELSESDDPLEECRRIFDEFEREIQKKNSDKQAHRGNADLNLLETKVNLTGQKRRIAHRAKFDVSTQRRPSIPESGSKVPFETRQRYIGLFLAECFKMCGTVNEAIDKCYTTRGLELTRVTVVDAKLQVVYDTFVKPDGKVIDYDIRLSGATEDDLQNTKTSLRDVQAILLNLFSADTILIGHGLENDLFALKLIHNTVVDTSVVFPHRLGFPHKRALRSLMADYLRRIRQDDGKSTGSY</sequence>
<keyword evidence="3" id="KW-0540">Nuclease</keyword>
<evidence type="ECO:0000313" key="9">
    <source>
        <dbReference type="EMBL" id="GAB0205827.1"/>
    </source>
</evidence>
<dbReference type="InterPro" id="IPR034922">
    <property type="entry name" value="REX1-like_exo"/>
</dbReference>
<keyword evidence="4" id="KW-0378">Hydrolase</keyword>
<comment type="caution">
    <text evidence="9">The sequence shown here is derived from an EMBL/GenBank/DDBJ whole genome shotgun (WGS) entry which is preliminary data.</text>
</comment>
<feature type="region of interest" description="Disordered" evidence="7">
    <location>
        <begin position="342"/>
        <end position="401"/>
    </location>
</feature>
<evidence type="ECO:0000256" key="1">
    <source>
        <dbReference type="ARBA" id="ARBA00004123"/>
    </source>
</evidence>
<evidence type="ECO:0000259" key="8">
    <source>
        <dbReference type="SMART" id="SM00479"/>
    </source>
</evidence>
<evidence type="ECO:0000313" key="10">
    <source>
        <dbReference type="Proteomes" id="UP001623348"/>
    </source>
</evidence>
<dbReference type="Gene3D" id="3.30.420.10">
    <property type="entry name" value="Ribonuclease H-like superfamily/Ribonuclease H"/>
    <property type="match status" value="1"/>
</dbReference>
<keyword evidence="5 9" id="KW-0269">Exonuclease</keyword>
<dbReference type="InterPro" id="IPR036397">
    <property type="entry name" value="RNaseH_sf"/>
</dbReference>
<dbReference type="CDD" id="cd06145">
    <property type="entry name" value="REX1_like"/>
    <property type="match status" value="1"/>
</dbReference>